<dbReference type="InterPro" id="IPR043129">
    <property type="entry name" value="ATPase_NBD"/>
</dbReference>
<sequence>MIITIDAGTTNTRVSLFEGKKRIGIVKAEVGVRNTSIDGNNTLLLSTISQAISQLTLEHNVANEDIEAILAAGMITSNLGLVEVPHLVAPVSLQDFSNNIFSKVFPEISETPIHFVPGLKNLDTNNIKSVEGLDIMRGEEVEALAIAELFDINHDAIIALPGSHSKFISISASQAINGCCTTLAGELNSIITHHTILTSSLQDKFANELCKLSLLAGYDAVEKYGLGHALFTIRLKEQFGGESHQQLASYLVGIILHSDIKALKSAPQLKFTPDTPIYIGGKGVLCEATGELIRSLYPDVKITRCNEVEDLSAIGAMYVARHSGLIH</sequence>
<dbReference type="EC" id="2.7.1.58" evidence="1"/>
<gene>
    <name evidence="1" type="ORF">VCR31J2_1310874</name>
</gene>
<reference evidence="1 2" key="1">
    <citation type="submission" date="2014-06" db="EMBL/GenBank/DDBJ databases">
        <authorList>
            <person name="Le Roux F."/>
        </authorList>
    </citation>
    <scope>NUCLEOTIDE SEQUENCE [LARGE SCALE GENOMIC DNA]</scope>
    <source>
        <strain evidence="1 2">J2-31</strain>
    </source>
</reference>
<dbReference type="InterPro" id="IPR042258">
    <property type="entry name" value="DGOK_N"/>
</dbReference>
<dbReference type="Gene3D" id="3.30.420.310">
    <property type="entry name" value="2-keto-3-deoxy-galactonokinase, C-terminal domain"/>
    <property type="match status" value="1"/>
</dbReference>
<name>A0AA86XMT1_9VIBR</name>
<dbReference type="GO" id="GO:0034194">
    <property type="term" value="P:D-galactonate catabolic process"/>
    <property type="evidence" value="ECO:0007669"/>
    <property type="project" value="InterPro"/>
</dbReference>
<organism evidence="1 2">
    <name type="scientific">Vibrio coralliirubri</name>
    <dbReference type="NCBI Taxonomy" id="1516159"/>
    <lineage>
        <taxon>Bacteria</taxon>
        <taxon>Pseudomonadati</taxon>
        <taxon>Pseudomonadota</taxon>
        <taxon>Gammaproteobacteria</taxon>
        <taxon>Vibrionales</taxon>
        <taxon>Vibrionaceae</taxon>
        <taxon>Vibrio</taxon>
    </lineage>
</organism>
<dbReference type="Pfam" id="PF05035">
    <property type="entry name" value="DGOK"/>
    <property type="match status" value="1"/>
</dbReference>
<dbReference type="GO" id="GO:0008671">
    <property type="term" value="F:2-dehydro-3-deoxygalactonokinase activity"/>
    <property type="evidence" value="ECO:0007669"/>
    <property type="project" value="UniProtKB-EC"/>
</dbReference>
<dbReference type="InterPro" id="IPR042257">
    <property type="entry name" value="DGOK_C"/>
</dbReference>
<dbReference type="Gene3D" id="3.30.420.300">
    <property type="entry name" value="2-keto-3-deoxy-galactonokinase, substrate binding domain"/>
    <property type="match status" value="1"/>
</dbReference>
<evidence type="ECO:0000313" key="1">
    <source>
        <dbReference type="EMBL" id="CDT80306.1"/>
    </source>
</evidence>
<dbReference type="RefSeq" id="WP_050651300.1">
    <property type="nucleotide sequence ID" value="NZ_LK933979.1"/>
</dbReference>
<protein>
    <submittedName>
        <fullName evidence="1">2-dehydro-3-deoxygalactonokinase</fullName>
        <ecNumber evidence="1">2.7.1.58</ecNumber>
    </submittedName>
</protein>
<dbReference type="InterPro" id="IPR007729">
    <property type="entry name" value="DGOK"/>
</dbReference>
<dbReference type="CDD" id="cd24012">
    <property type="entry name" value="ASKHA_NBD_KDGal-kinase"/>
    <property type="match status" value="1"/>
</dbReference>
<dbReference type="SUPFAM" id="SSF53067">
    <property type="entry name" value="Actin-like ATPase domain"/>
    <property type="match status" value="1"/>
</dbReference>
<evidence type="ECO:0000313" key="2">
    <source>
        <dbReference type="Proteomes" id="UP000041625"/>
    </source>
</evidence>
<comment type="caution">
    <text evidence="1">The sequence shown here is derived from an EMBL/GenBank/DDBJ whole genome shotgun (WGS) entry which is preliminary data.</text>
</comment>
<keyword evidence="2" id="KW-1185">Reference proteome</keyword>
<dbReference type="EMBL" id="CCKJ01000037">
    <property type="protein sequence ID" value="CDT80306.1"/>
    <property type="molecule type" value="Genomic_DNA"/>
</dbReference>
<accession>A0AA86XMT1</accession>
<dbReference type="Proteomes" id="UP000041625">
    <property type="component" value="Unassembled WGS sequence"/>
</dbReference>
<keyword evidence="1" id="KW-0808">Transferase</keyword>
<proteinExistence type="predicted"/>
<dbReference type="AlphaFoldDB" id="A0AA86XMT1"/>